<dbReference type="EMBL" id="CP051428">
    <property type="protein sequence ID" value="QJC52846.1"/>
    <property type="molecule type" value="Genomic_DNA"/>
</dbReference>
<dbReference type="KEGG" id="palr:HGI30_15600"/>
<comment type="similarity">
    <text evidence="1">Belongs to the AHA1 family.</text>
</comment>
<dbReference type="Gene3D" id="3.30.530.20">
    <property type="match status" value="1"/>
</dbReference>
<dbReference type="AlphaFoldDB" id="A0A6H2H0A3"/>
<dbReference type="InterPro" id="IPR013538">
    <property type="entry name" value="ASHA1/2-like_C"/>
</dbReference>
<organism evidence="3 4">
    <name type="scientific">Paenibacillus albicereus</name>
    <dbReference type="NCBI Taxonomy" id="2726185"/>
    <lineage>
        <taxon>Bacteria</taxon>
        <taxon>Bacillati</taxon>
        <taxon>Bacillota</taxon>
        <taxon>Bacilli</taxon>
        <taxon>Bacillales</taxon>
        <taxon>Paenibacillaceae</taxon>
        <taxon>Paenibacillus</taxon>
    </lineage>
</organism>
<evidence type="ECO:0000259" key="2">
    <source>
        <dbReference type="Pfam" id="PF08327"/>
    </source>
</evidence>
<name>A0A6H2H0A3_9BACL</name>
<sequence length="171" mass="19119">MLKRKPAPSVASKAKGSTLLLERAFDASPSQLFRAYTEEDLLRQWWGPKGWTVAESRLDLQPGGSWHYGLASEDGSRKTWGKFVYRELQSDRHLVYEDYAADEAGNVSEGQGLLVTLEFREGNGRTMLVSRAEFASSQALKRSLKLGVVEGMSQTWERLAACVRRMDGSNS</sequence>
<dbReference type="InterPro" id="IPR023393">
    <property type="entry name" value="START-like_dom_sf"/>
</dbReference>
<feature type="domain" description="Activator of Hsp90 ATPase homologue 1/2-like C-terminal" evidence="2">
    <location>
        <begin position="26"/>
        <end position="163"/>
    </location>
</feature>
<dbReference type="RefSeq" id="WP_168908397.1">
    <property type="nucleotide sequence ID" value="NZ_CP051428.1"/>
</dbReference>
<dbReference type="SUPFAM" id="SSF55961">
    <property type="entry name" value="Bet v1-like"/>
    <property type="match status" value="1"/>
</dbReference>
<evidence type="ECO:0000313" key="4">
    <source>
        <dbReference type="Proteomes" id="UP000502136"/>
    </source>
</evidence>
<evidence type="ECO:0000256" key="1">
    <source>
        <dbReference type="ARBA" id="ARBA00006817"/>
    </source>
</evidence>
<protein>
    <submittedName>
        <fullName evidence="3">SRPBCC domain-containing protein</fullName>
    </submittedName>
</protein>
<keyword evidence="4" id="KW-1185">Reference proteome</keyword>
<dbReference type="Proteomes" id="UP000502136">
    <property type="component" value="Chromosome"/>
</dbReference>
<dbReference type="Pfam" id="PF08327">
    <property type="entry name" value="AHSA1"/>
    <property type="match status" value="1"/>
</dbReference>
<proteinExistence type="inferred from homology"/>
<gene>
    <name evidence="3" type="ORF">HGI30_15600</name>
</gene>
<reference evidence="3 4" key="1">
    <citation type="submission" date="2020-04" db="EMBL/GenBank/DDBJ databases">
        <title>Novel Paenibacillus strain UniB2 isolated from commercial digestive syrup.</title>
        <authorList>
            <person name="Thorat V."/>
            <person name="Kirdat K."/>
            <person name="Tiwarekar B."/>
            <person name="Yadav A."/>
        </authorList>
    </citation>
    <scope>NUCLEOTIDE SEQUENCE [LARGE SCALE GENOMIC DNA]</scope>
    <source>
        <strain evidence="3 4">UniB2</strain>
    </source>
</reference>
<accession>A0A6H2H0A3</accession>
<evidence type="ECO:0000313" key="3">
    <source>
        <dbReference type="EMBL" id="QJC52846.1"/>
    </source>
</evidence>